<keyword evidence="2" id="KW-0812">Transmembrane</keyword>
<feature type="transmembrane region" description="Helical" evidence="2">
    <location>
        <begin position="124"/>
        <end position="144"/>
    </location>
</feature>
<comment type="caution">
    <text evidence="3">The sequence shown here is derived from an EMBL/GenBank/DDBJ whole genome shotgun (WGS) entry which is preliminary data.</text>
</comment>
<accession>A0A6A1UGJ6</accession>
<proteinExistence type="predicted"/>
<dbReference type="EMBL" id="RXIC02000471">
    <property type="protein sequence ID" value="KAB1199399.1"/>
    <property type="molecule type" value="Genomic_DNA"/>
</dbReference>
<dbReference type="Proteomes" id="UP000516437">
    <property type="component" value="Unassembled WGS sequence"/>
</dbReference>
<dbReference type="AlphaFoldDB" id="A0A6A1UGJ6"/>
<keyword evidence="4" id="KW-1185">Reference proteome</keyword>
<name>A0A6A1UGJ6_9ROSI</name>
<feature type="coiled-coil region" evidence="1">
    <location>
        <begin position="54"/>
        <end position="127"/>
    </location>
</feature>
<evidence type="ECO:0000256" key="1">
    <source>
        <dbReference type="SAM" id="Coils"/>
    </source>
</evidence>
<keyword evidence="1" id="KW-0175">Coiled coil</keyword>
<evidence type="ECO:0000256" key="2">
    <source>
        <dbReference type="SAM" id="Phobius"/>
    </source>
</evidence>
<sequence length="152" mass="18541">MCEQGKRVLRRMRTMHEKMKADMTQPSPNEDREKVNGHHCVELEEMGKQHAYQLEEIGKERTCHRVELEDIEKERARHCVELEDIKKERVHHCMELEHIEKEHLHHNVELKRQRHMFELQLRDYKQALIVSWIIFVACVVAYYFNIVHDKYD</sequence>
<gene>
    <name evidence="3" type="ORF">CJ030_MR0G024290</name>
</gene>
<protein>
    <submittedName>
        <fullName evidence="3">Uncharacterized protein</fullName>
    </submittedName>
</protein>
<keyword evidence="2" id="KW-0472">Membrane</keyword>
<keyword evidence="2" id="KW-1133">Transmembrane helix</keyword>
<evidence type="ECO:0000313" key="4">
    <source>
        <dbReference type="Proteomes" id="UP000516437"/>
    </source>
</evidence>
<organism evidence="3 4">
    <name type="scientific">Morella rubra</name>
    <name type="common">Chinese bayberry</name>
    <dbReference type="NCBI Taxonomy" id="262757"/>
    <lineage>
        <taxon>Eukaryota</taxon>
        <taxon>Viridiplantae</taxon>
        <taxon>Streptophyta</taxon>
        <taxon>Embryophyta</taxon>
        <taxon>Tracheophyta</taxon>
        <taxon>Spermatophyta</taxon>
        <taxon>Magnoliopsida</taxon>
        <taxon>eudicotyledons</taxon>
        <taxon>Gunneridae</taxon>
        <taxon>Pentapetalae</taxon>
        <taxon>rosids</taxon>
        <taxon>fabids</taxon>
        <taxon>Fagales</taxon>
        <taxon>Myricaceae</taxon>
        <taxon>Morella</taxon>
    </lineage>
</organism>
<reference evidence="3 4" key="1">
    <citation type="journal article" date="2019" name="Plant Biotechnol. J.">
        <title>The red bayberry genome and genetic basis of sex determination.</title>
        <authorList>
            <person name="Jia H.M."/>
            <person name="Jia H.J."/>
            <person name="Cai Q.L."/>
            <person name="Wang Y."/>
            <person name="Zhao H.B."/>
            <person name="Yang W.F."/>
            <person name="Wang G.Y."/>
            <person name="Li Y.H."/>
            <person name="Zhan D.L."/>
            <person name="Shen Y.T."/>
            <person name="Niu Q.F."/>
            <person name="Chang L."/>
            <person name="Qiu J."/>
            <person name="Zhao L."/>
            <person name="Xie H.B."/>
            <person name="Fu W.Y."/>
            <person name="Jin J."/>
            <person name="Li X.W."/>
            <person name="Jiao Y."/>
            <person name="Zhou C.C."/>
            <person name="Tu T."/>
            <person name="Chai C.Y."/>
            <person name="Gao J.L."/>
            <person name="Fan L.J."/>
            <person name="van de Weg E."/>
            <person name="Wang J.Y."/>
            <person name="Gao Z.S."/>
        </authorList>
    </citation>
    <scope>NUCLEOTIDE SEQUENCE [LARGE SCALE GENOMIC DNA]</scope>
    <source>
        <tissue evidence="3">Leaves</tissue>
    </source>
</reference>
<evidence type="ECO:0000313" key="3">
    <source>
        <dbReference type="EMBL" id="KAB1199399.1"/>
    </source>
</evidence>